<feature type="region of interest" description="Disordered" evidence="1">
    <location>
        <begin position="113"/>
        <end position="144"/>
    </location>
</feature>
<dbReference type="OMA" id="IWGKMPP"/>
<gene>
    <name evidence="2" type="ORF">AMTR_s00049p00053430</name>
</gene>
<dbReference type="PANTHER" id="PTHR22684">
    <property type="entry name" value="NULP1-RELATED"/>
    <property type="match status" value="1"/>
</dbReference>
<feature type="compositionally biased region" description="Acidic residues" evidence="1">
    <location>
        <begin position="45"/>
        <end position="56"/>
    </location>
</feature>
<dbReference type="HOGENOM" id="CLU_008321_3_0_1"/>
<feature type="compositionally biased region" description="Basic and acidic residues" evidence="1">
    <location>
        <begin position="9"/>
        <end position="25"/>
    </location>
</feature>
<dbReference type="eggNOG" id="KOG2422">
    <property type="taxonomic scope" value="Eukaryota"/>
</dbReference>
<evidence type="ECO:0000313" key="3">
    <source>
        <dbReference type="Proteomes" id="UP000017836"/>
    </source>
</evidence>
<dbReference type="Gramene" id="ERN13598">
    <property type="protein sequence ID" value="ERN13598"/>
    <property type="gene ID" value="AMTR_s00049p00053430"/>
</dbReference>
<feature type="compositionally biased region" description="Basic and acidic residues" evidence="1">
    <location>
        <begin position="121"/>
        <end position="130"/>
    </location>
</feature>
<feature type="region of interest" description="Disordered" evidence="1">
    <location>
        <begin position="1"/>
        <end position="101"/>
    </location>
</feature>
<feature type="compositionally biased region" description="Basic residues" evidence="1">
    <location>
        <begin position="78"/>
        <end position="88"/>
    </location>
</feature>
<dbReference type="Proteomes" id="UP000017836">
    <property type="component" value="Unassembled WGS sequence"/>
</dbReference>
<protein>
    <recommendedName>
        <fullName evidence="4">Transcription factor 25</fullName>
    </recommendedName>
</protein>
<dbReference type="AlphaFoldDB" id="W1PZ07"/>
<dbReference type="KEGG" id="atr:18441842"/>
<evidence type="ECO:0008006" key="4">
    <source>
        <dbReference type="Google" id="ProtNLM"/>
    </source>
</evidence>
<dbReference type="OrthoDB" id="205993at2759"/>
<proteinExistence type="predicted"/>
<accession>W1PZ07</accession>
<evidence type="ECO:0000256" key="1">
    <source>
        <dbReference type="SAM" id="MobiDB-lite"/>
    </source>
</evidence>
<reference evidence="3" key="1">
    <citation type="journal article" date="2013" name="Science">
        <title>The Amborella genome and the evolution of flowering plants.</title>
        <authorList>
            <consortium name="Amborella Genome Project"/>
        </authorList>
    </citation>
    <scope>NUCLEOTIDE SEQUENCE [LARGE SCALE GENOMIC DNA]</scope>
</reference>
<evidence type="ECO:0000313" key="2">
    <source>
        <dbReference type="EMBL" id="ERN13598.1"/>
    </source>
</evidence>
<dbReference type="STRING" id="13333.W1PZ07"/>
<sequence>MSARMLRKVLQEQEQLRKSTDHEPQCQEDSDSSESPAPSRNPFDILDDQADEEEGTNEIITSDVEIKPKMTEVINSKAIRKSKKKKKTNKENSTSTKGENEVDLILKGLSISSTHSISENEPSKSEEGVGKTKGVAAKSHTNLRKPQSQSILAVDPKFLRAENELKRIFGSKVVSSFENSHSVGSSRQMHGARRGGISSRKTILISPLGDWPRWDGSLSMDFLETKDGQNFFRYMHSTSYDHAQRIFEAAKSIHDLNGIASILAYHPYHAESLLTIAEVFKFSGEHQLSADAIGKCLYALECAWHPRFNPLQGNCQLKFTYDTNKPIFTALFHHMQNLDRRGCHRSALEICKLMLSLDSDDPMGALFCIDYFALRAEEYAWLEHFADEYESDNSLWLFPNFSYSLAICRFYLEKDSTNKEMQIQSERSASIDLMKQALMLHPSVLKKLVAKAPLKDSTWTKILGNSFFGSAKSGGPTLEHLINIYVERSYIMWRFPDLQKLLEQAALLAIESVKSKDNEARDWVCMRKEAFSSEKNEYSHLLVSDFSDSVPGMPPEDLRNLMVDPRMLQAMPNEGHGLPPPEDRAPTREILNRDPLMVFLESMLPWIDYGLHEDAQNGHPNQDHEEENPQ</sequence>
<dbReference type="InterPro" id="IPR006994">
    <property type="entry name" value="TCF25/Rqc1"/>
</dbReference>
<dbReference type="GO" id="GO:1990112">
    <property type="term" value="C:RQC complex"/>
    <property type="evidence" value="ECO:0000318"/>
    <property type="project" value="GO_Central"/>
</dbReference>
<keyword evidence="3" id="KW-1185">Reference proteome</keyword>
<dbReference type="Pfam" id="PF04910">
    <property type="entry name" value="Tcf25"/>
    <property type="match status" value="1"/>
</dbReference>
<dbReference type="PANTHER" id="PTHR22684:SF0">
    <property type="entry name" value="RIBOSOME QUALITY CONTROL COMPLEX SUBUNIT TCF25"/>
    <property type="match status" value="1"/>
</dbReference>
<name>W1PZ07_AMBTC</name>
<dbReference type="EMBL" id="KI392567">
    <property type="protein sequence ID" value="ERN13598.1"/>
    <property type="molecule type" value="Genomic_DNA"/>
</dbReference>
<organism evidence="2 3">
    <name type="scientific">Amborella trichopoda</name>
    <dbReference type="NCBI Taxonomy" id="13333"/>
    <lineage>
        <taxon>Eukaryota</taxon>
        <taxon>Viridiplantae</taxon>
        <taxon>Streptophyta</taxon>
        <taxon>Embryophyta</taxon>
        <taxon>Tracheophyta</taxon>
        <taxon>Spermatophyta</taxon>
        <taxon>Magnoliopsida</taxon>
        <taxon>Amborellales</taxon>
        <taxon>Amborellaceae</taxon>
        <taxon>Amborella</taxon>
    </lineage>
</organism>